<gene>
    <name evidence="2" type="ORF">B0A55_13156</name>
</gene>
<dbReference type="PANTHER" id="PTHR12905">
    <property type="entry name" value="METALLOPHOSPHOESTERASE"/>
    <property type="match status" value="1"/>
</dbReference>
<dbReference type="SUPFAM" id="SSF56300">
    <property type="entry name" value="Metallo-dependent phosphatases"/>
    <property type="match status" value="1"/>
</dbReference>
<sequence>MDMMFSPRAPSSPFAPPPLLYILLTQPLKTSVRFLDYGFALLRSPTRPDSPLIRIVCISDTHCLKSAHIPDGDLLIHAGDLTNAGTPAELQAQIDWLDDLPHQHKVAIAGNHDTYLDPRSRKTLSQEDQDGSIDWKGIHYLQHSALTLEFGHGRRSLNLYGAPQIPACGGEAFAFQYPRGHDAWTDTVPEDTDVLITHTPPKYHLDLPTALGCEFLLSEVWRTRPAVHVFGHVHAGKSDVLGWLKGGREVVRWDEGQKCLERALARQDGLVRGLLDPRAWVDVVMMLGHGAMGVLWDRVWGGGQSRTTLMVNASLMYNNTGELRNTPQVVHI</sequence>
<keyword evidence="3" id="KW-1185">Reference proteome</keyword>
<dbReference type="OrthoDB" id="630188at2759"/>
<evidence type="ECO:0000259" key="1">
    <source>
        <dbReference type="Pfam" id="PF00149"/>
    </source>
</evidence>
<dbReference type="Proteomes" id="UP000309340">
    <property type="component" value="Unassembled WGS sequence"/>
</dbReference>
<dbReference type="InterPro" id="IPR029052">
    <property type="entry name" value="Metallo-depent_PP-like"/>
</dbReference>
<name>A0A4U0VUU7_9PEZI</name>
<evidence type="ECO:0000313" key="2">
    <source>
        <dbReference type="EMBL" id="TKA52535.1"/>
    </source>
</evidence>
<proteinExistence type="predicted"/>
<accession>A0A4U0VUU7</accession>
<dbReference type="EMBL" id="NAJQ01001817">
    <property type="protein sequence ID" value="TKA52535.1"/>
    <property type="molecule type" value="Genomic_DNA"/>
</dbReference>
<protein>
    <recommendedName>
        <fullName evidence="1">Calcineurin-like phosphoesterase domain-containing protein</fullName>
    </recommendedName>
</protein>
<dbReference type="Gene3D" id="3.60.21.10">
    <property type="match status" value="1"/>
</dbReference>
<dbReference type="CDD" id="cd07379">
    <property type="entry name" value="MPP_239FB"/>
    <property type="match status" value="1"/>
</dbReference>
<dbReference type="GO" id="GO:0016787">
    <property type="term" value="F:hydrolase activity"/>
    <property type="evidence" value="ECO:0007669"/>
    <property type="project" value="InterPro"/>
</dbReference>
<reference evidence="2 3" key="1">
    <citation type="submission" date="2017-03" db="EMBL/GenBank/DDBJ databases">
        <title>Genomes of endolithic fungi from Antarctica.</title>
        <authorList>
            <person name="Coleine C."/>
            <person name="Masonjones S."/>
            <person name="Stajich J.E."/>
        </authorList>
    </citation>
    <scope>NUCLEOTIDE SEQUENCE [LARGE SCALE GENOMIC DNA]</scope>
    <source>
        <strain evidence="2 3">CCFEE 5184</strain>
    </source>
</reference>
<dbReference type="AlphaFoldDB" id="A0A4U0VUU7"/>
<organism evidence="2 3">
    <name type="scientific">Friedmanniomyces simplex</name>
    <dbReference type="NCBI Taxonomy" id="329884"/>
    <lineage>
        <taxon>Eukaryota</taxon>
        <taxon>Fungi</taxon>
        <taxon>Dikarya</taxon>
        <taxon>Ascomycota</taxon>
        <taxon>Pezizomycotina</taxon>
        <taxon>Dothideomycetes</taxon>
        <taxon>Dothideomycetidae</taxon>
        <taxon>Mycosphaerellales</taxon>
        <taxon>Teratosphaeriaceae</taxon>
        <taxon>Friedmanniomyces</taxon>
    </lineage>
</organism>
<evidence type="ECO:0000313" key="3">
    <source>
        <dbReference type="Proteomes" id="UP000309340"/>
    </source>
</evidence>
<dbReference type="Pfam" id="PF00149">
    <property type="entry name" value="Metallophos"/>
    <property type="match status" value="1"/>
</dbReference>
<dbReference type="InterPro" id="IPR004843">
    <property type="entry name" value="Calcineurin-like_PHP"/>
</dbReference>
<dbReference type="PANTHER" id="PTHR12905:SF18">
    <property type="entry name" value="ESTER HYDROLASE, PUTATIVE (AFU_ORTHOLOGUE AFUA_4G03130)-RELATED"/>
    <property type="match status" value="1"/>
</dbReference>
<dbReference type="InterPro" id="IPR051693">
    <property type="entry name" value="UPF0046_metallophosphoest"/>
</dbReference>
<comment type="caution">
    <text evidence="2">The sequence shown here is derived from an EMBL/GenBank/DDBJ whole genome shotgun (WGS) entry which is preliminary data.</text>
</comment>
<feature type="domain" description="Calcineurin-like phosphoesterase" evidence="1">
    <location>
        <begin position="53"/>
        <end position="235"/>
    </location>
</feature>